<feature type="region of interest" description="Disordered" evidence="2">
    <location>
        <begin position="1"/>
        <end position="73"/>
    </location>
</feature>
<accession>A0ABP1PY22</accession>
<evidence type="ECO:0000256" key="2">
    <source>
        <dbReference type="SAM" id="MobiDB-lite"/>
    </source>
</evidence>
<reference evidence="3 4" key="1">
    <citation type="submission" date="2024-08" db="EMBL/GenBank/DDBJ databases">
        <authorList>
            <person name="Cucini C."/>
            <person name="Frati F."/>
        </authorList>
    </citation>
    <scope>NUCLEOTIDE SEQUENCE [LARGE SCALE GENOMIC DNA]</scope>
</reference>
<organism evidence="3 4">
    <name type="scientific">Orchesella dallaii</name>
    <dbReference type="NCBI Taxonomy" id="48710"/>
    <lineage>
        <taxon>Eukaryota</taxon>
        <taxon>Metazoa</taxon>
        <taxon>Ecdysozoa</taxon>
        <taxon>Arthropoda</taxon>
        <taxon>Hexapoda</taxon>
        <taxon>Collembola</taxon>
        <taxon>Entomobryomorpha</taxon>
        <taxon>Entomobryoidea</taxon>
        <taxon>Orchesellidae</taxon>
        <taxon>Orchesellinae</taxon>
        <taxon>Orchesella</taxon>
    </lineage>
</organism>
<feature type="compositionally biased region" description="Low complexity" evidence="2">
    <location>
        <begin position="336"/>
        <end position="351"/>
    </location>
</feature>
<dbReference type="EMBL" id="CAXLJM020000012">
    <property type="protein sequence ID" value="CAL8077405.1"/>
    <property type="molecule type" value="Genomic_DNA"/>
</dbReference>
<evidence type="ECO:0000256" key="1">
    <source>
        <dbReference type="SAM" id="Coils"/>
    </source>
</evidence>
<gene>
    <name evidence="3" type="ORF">ODALV1_LOCUS3806</name>
</gene>
<comment type="caution">
    <text evidence="3">The sequence shown here is derived from an EMBL/GenBank/DDBJ whole genome shotgun (WGS) entry which is preliminary data.</text>
</comment>
<feature type="coiled-coil region" evidence="1">
    <location>
        <begin position="124"/>
        <end position="207"/>
    </location>
</feature>
<keyword evidence="4" id="KW-1185">Reference proteome</keyword>
<keyword evidence="1" id="KW-0175">Coiled coil</keyword>
<proteinExistence type="predicted"/>
<feature type="region of interest" description="Disordered" evidence="2">
    <location>
        <begin position="322"/>
        <end position="362"/>
    </location>
</feature>
<sequence>MEQRYSSSQKNQPMSNTSPTKGPCQPQHHVNSNTQSNLASLPGHYATGPVPPRNSENVGNAAKENTGSPGLGNRLVGSPILPLQHVDSQKNPPIVQAIISFMEATTTPSLIAKEQEIQDYVGEIYVQKDEIIKLQMKVEELKNQKEYAEQDLKRTQNDADQIRAQNDYLKKTLTARDEVVKMLTDENEKLTSEHVNLSEQLNSTRSEVTCWMNKFMEMTDKRKEDLVTHNAELVKKDNESKAALDKVRVDKKNTKLELTVANEHIDYLKANNDKLNNDNQKWRSLVMYMRPAYDAFVHKADSIVSENKGPVRQLLQDLGINPELNKSLPQSGVTDSELISLSSPPENLSSSGHKTDNKRSVDWDEELGDLVIDESPKRNCCNSLEQ</sequence>
<feature type="compositionally biased region" description="Polar residues" evidence="2">
    <location>
        <begin position="1"/>
        <end position="20"/>
    </location>
</feature>
<feature type="compositionally biased region" description="Basic and acidic residues" evidence="2">
    <location>
        <begin position="353"/>
        <end position="362"/>
    </location>
</feature>
<evidence type="ECO:0000313" key="4">
    <source>
        <dbReference type="Proteomes" id="UP001642540"/>
    </source>
</evidence>
<dbReference type="Proteomes" id="UP001642540">
    <property type="component" value="Unassembled WGS sequence"/>
</dbReference>
<protein>
    <submittedName>
        <fullName evidence="3">Uncharacterized protein</fullName>
    </submittedName>
</protein>
<feature type="compositionally biased region" description="Polar residues" evidence="2">
    <location>
        <begin position="28"/>
        <end position="39"/>
    </location>
</feature>
<name>A0ABP1PY22_9HEXA</name>
<feature type="compositionally biased region" description="Polar residues" evidence="2">
    <location>
        <begin position="54"/>
        <end position="68"/>
    </location>
</feature>
<evidence type="ECO:0000313" key="3">
    <source>
        <dbReference type="EMBL" id="CAL8077405.1"/>
    </source>
</evidence>